<keyword evidence="8 15" id="KW-0479">Metal-binding</keyword>
<evidence type="ECO:0000259" key="16">
    <source>
        <dbReference type="Pfam" id="PF00425"/>
    </source>
</evidence>
<evidence type="ECO:0000256" key="15">
    <source>
        <dbReference type="RuleBase" id="RU364045"/>
    </source>
</evidence>
<evidence type="ECO:0000259" key="17">
    <source>
        <dbReference type="Pfam" id="PF04715"/>
    </source>
</evidence>
<evidence type="ECO:0000256" key="3">
    <source>
        <dbReference type="ARBA" id="ARBA00009562"/>
    </source>
</evidence>
<dbReference type="EC" id="4.1.3.27" evidence="5 15"/>
<evidence type="ECO:0000256" key="5">
    <source>
        <dbReference type="ARBA" id="ARBA00012266"/>
    </source>
</evidence>
<dbReference type="UniPathway" id="UPA00035">
    <property type="reaction ID" value="UER00040"/>
</dbReference>
<dbReference type="InterPro" id="IPR005801">
    <property type="entry name" value="ADC_synthase"/>
</dbReference>
<dbReference type="GO" id="GO:0000162">
    <property type="term" value="P:L-tryptophan biosynthetic process"/>
    <property type="evidence" value="ECO:0007669"/>
    <property type="project" value="UniProtKB-UniPathway"/>
</dbReference>
<name>A0A537KER1_9BACT</name>
<sequence>MAKALVLEPGTQEFDRRAREGNLVPVSCEVVADLETPISAYLRLRDLPRPFLLESVEGGAKVARYSFLGAQPRLTLRASATGVEVIQDGAARRVPGDPLAAARAVMQRYRPVVDPTLPRFSGGLVGYFGYDLIRSIEHLPNQPSDDRRLPVLSLDLADTVMIFDHLRHRIRVVANADVEEGAERAYRGARERIEQWLERLRRPVPEPRPPAEAPALKIRSNMTREQYLAAVGRCKEYIYAGDAFQIVLSQRFATEIGALDPFAIYRALRMINPSPFMFFLEGEEATLVGASPELLVRLEGDLVEMRPIAGTRRRGLTQDEDRRLAEEMLADEKERAEHVMLVDLTRNDIGRIARYGTVQVSELMAVERYSHVMHIVSHVQGRLVPGRDAFDVLRAVFPHGTVSGAPKVRAMQILDELEPTARGPYAGAVGYVGFGGALDTCIGIRMLTIRDGVAYAQAGGGIVADSDPSAEYDETINKAKVLIRAIETAGRGLSP</sequence>
<protein>
    <recommendedName>
        <fullName evidence="6 15">Anthranilate synthase component 1</fullName>
        <ecNumber evidence="5 15">4.1.3.27</ecNumber>
    </recommendedName>
</protein>
<dbReference type="InterPro" id="IPR005256">
    <property type="entry name" value="Anth_synth_I_PabB"/>
</dbReference>
<comment type="similarity">
    <text evidence="3 15">Belongs to the anthranilate synthase component I family.</text>
</comment>
<evidence type="ECO:0000256" key="10">
    <source>
        <dbReference type="ARBA" id="ARBA00022842"/>
    </source>
</evidence>
<keyword evidence="11 15" id="KW-0057">Aromatic amino acid biosynthesis</keyword>
<organism evidence="18 19">
    <name type="scientific">Candidatus Segetimicrobium genomatis</name>
    <dbReference type="NCBI Taxonomy" id="2569760"/>
    <lineage>
        <taxon>Bacteria</taxon>
        <taxon>Bacillati</taxon>
        <taxon>Candidatus Sysuimicrobiota</taxon>
        <taxon>Candidatus Sysuimicrobiia</taxon>
        <taxon>Candidatus Sysuimicrobiales</taxon>
        <taxon>Candidatus Segetimicrobiaceae</taxon>
        <taxon>Candidatus Segetimicrobium</taxon>
    </lineage>
</organism>
<dbReference type="AlphaFoldDB" id="A0A537KER1"/>
<evidence type="ECO:0000313" key="18">
    <source>
        <dbReference type="EMBL" id="TMI94243.1"/>
    </source>
</evidence>
<accession>A0A537KER1</accession>
<evidence type="ECO:0000256" key="12">
    <source>
        <dbReference type="ARBA" id="ARBA00023239"/>
    </source>
</evidence>
<comment type="pathway">
    <text evidence="2 15">Amino-acid biosynthesis; L-tryptophan biosynthesis; L-tryptophan from chorismate: step 1/5.</text>
</comment>
<comment type="caution">
    <text evidence="18">The sequence shown here is derived from an EMBL/GenBank/DDBJ whole genome shotgun (WGS) entry which is preliminary data.</text>
</comment>
<dbReference type="EMBL" id="VBAK01000004">
    <property type="protein sequence ID" value="TMI94243.1"/>
    <property type="molecule type" value="Genomic_DNA"/>
</dbReference>
<keyword evidence="7 15" id="KW-0028">Amino-acid biosynthesis</keyword>
<dbReference type="PRINTS" id="PR00095">
    <property type="entry name" value="ANTSNTHASEI"/>
</dbReference>
<evidence type="ECO:0000256" key="1">
    <source>
        <dbReference type="ARBA" id="ARBA00001946"/>
    </source>
</evidence>
<reference evidence="18 19" key="1">
    <citation type="journal article" date="2019" name="Nat. Microbiol.">
        <title>Mediterranean grassland soil C-N compound turnover is dependent on rainfall and depth, and is mediated by genomically divergent microorganisms.</title>
        <authorList>
            <person name="Diamond S."/>
            <person name="Andeer P.F."/>
            <person name="Li Z."/>
            <person name="Crits-Christoph A."/>
            <person name="Burstein D."/>
            <person name="Anantharaman K."/>
            <person name="Lane K.R."/>
            <person name="Thomas B.C."/>
            <person name="Pan C."/>
            <person name="Northen T.R."/>
            <person name="Banfield J.F."/>
        </authorList>
    </citation>
    <scope>NUCLEOTIDE SEQUENCE [LARGE SCALE GENOMIC DNA]</scope>
    <source>
        <strain evidence="18">NP_3</strain>
    </source>
</reference>
<feature type="domain" description="Anthranilate synthase component I N-terminal" evidence="17">
    <location>
        <begin position="33"/>
        <end position="170"/>
    </location>
</feature>
<dbReference type="PANTHER" id="PTHR11236:SF48">
    <property type="entry name" value="ISOCHORISMATE SYNTHASE MENF"/>
    <property type="match status" value="1"/>
</dbReference>
<comment type="subunit">
    <text evidence="4 15">Heterotetramer consisting of two non-identical subunits: a beta subunit (TrpG) and a large alpha subunit (TrpE).</text>
</comment>
<dbReference type="SUPFAM" id="SSF56322">
    <property type="entry name" value="ADC synthase"/>
    <property type="match status" value="1"/>
</dbReference>
<evidence type="ECO:0000256" key="13">
    <source>
        <dbReference type="ARBA" id="ARBA00025634"/>
    </source>
</evidence>
<gene>
    <name evidence="15 18" type="primary">trpE</name>
    <name evidence="18" type="ORF">E6H00_00105</name>
</gene>
<evidence type="ECO:0000256" key="2">
    <source>
        <dbReference type="ARBA" id="ARBA00004873"/>
    </source>
</evidence>
<keyword evidence="10 15" id="KW-0460">Magnesium</keyword>
<evidence type="ECO:0000256" key="4">
    <source>
        <dbReference type="ARBA" id="ARBA00011575"/>
    </source>
</evidence>
<comment type="function">
    <text evidence="13 15">Part of a heterotetrameric complex that catalyzes the two-step biosynthesis of anthranilate, an intermediate in the biosynthesis of L-tryptophan. In the first step, the glutamine-binding beta subunit (TrpG) of anthranilate synthase (AS) provides the glutamine amidotransferase activity which generates ammonia as a substrate that, along with chorismate, is used in the second step, catalyzed by the large alpha subunit of AS (TrpE) to produce anthranilate. In the absence of TrpG, TrpE can synthesize anthranilate directly from chorismate and high concentrations of ammonia.</text>
</comment>
<evidence type="ECO:0000256" key="6">
    <source>
        <dbReference type="ARBA" id="ARBA00020653"/>
    </source>
</evidence>
<dbReference type="NCBIfam" id="TIGR00564">
    <property type="entry name" value="trpE_most"/>
    <property type="match status" value="1"/>
</dbReference>
<keyword evidence="9 15" id="KW-0822">Tryptophan biosynthesis</keyword>
<dbReference type="InterPro" id="IPR006805">
    <property type="entry name" value="Anth_synth_I_N"/>
</dbReference>
<proteinExistence type="inferred from homology"/>
<dbReference type="PANTHER" id="PTHR11236">
    <property type="entry name" value="AMINOBENZOATE/ANTHRANILATE SYNTHASE"/>
    <property type="match status" value="1"/>
</dbReference>
<evidence type="ECO:0000256" key="11">
    <source>
        <dbReference type="ARBA" id="ARBA00023141"/>
    </source>
</evidence>
<dbReference type="Proteomes" id="UP000318509">
    <property type="component" value="Unassembled WGS sequence"/>
</dbReference>
<evidence type="ECO:0000256" key="7">
    <source>
        <dbReference type="ARBA" id="ARBA00022605"/>
    </source>
</evidence>
<keyword evidence="12 15" id="KW-0456">Lyase</keyword>
<evidence type="ECO:0000256" key="14">
    <source>
        <dbReference type="ARBA" id="ARBA00047683"/>
    </source>
</evidence>
<comment type="catalytic activity">
    <reaction evidence="14 15">
        <text>chorismate + L-glutamine = anthranilate + pyruvate + L-glutamate + H(+)</text>
        <dbReference type="Rhea" id="RHEA:21732"/>
        <dbReference type="ChEBI" id="CHEBI:15361"/>
        <dbReference type="ChEBI" id="CHEBI:15378"/>
        <dbReference type="ChEBI" id="CHEBI:16567"/>
        <dbReference type="ChEBI" id="CHEBI:29748"/>
        <dbReference type="ChEBI" id="CHEBI:29985"/>
        <dbReference type="ChEBI" id="CHEBI:58359"/>
        <dbReference type="EC" id="4.1.3.27"/>
    </reaction>
</comment>
<dbReference type="Gene3D" id="3.60.120.10">
    <property type="entry name" value="Anthranilate synthase"/>
    <property type="match status" value="1"/>
</dbReference>
<evidence type="ECO:0000313" key="19">
    <source>
        <dbReference type="Proteomes" id="UP000318509"/>
    </source>
</evidence>
<dbReference type="Pfam" id="PF00425">
    <property type="entry name" value="Chorismate_bind"/>
    <property type="match status" value="1"/>
</dbReference>
<feature type="domain" description="Chorismate-utilising enzyme C-terminal" evidence="16">
    <location>
        <begin position="224"/>
        <end position="478"/>
    </location>
</feature>
<dbReference type="InterPro" id="IPR019999">
    <property type="entry name" value="Anth_synth_I-like"/>
</dbReference>
<dbReference type="Pfam" id="PF04715">
    <property type="entry name" value="Anth_synt_I_N"/>
    <property type="match status" value="1"/>
</dbReference>
<dbReference type="GO" id="GO:0004049">
    <property type="term" value="F:anthranilate synthase activity"/>
    <property type="evidence" value="ECO:0007669"/>
    <property type="project" value="UniProtKB-EC"/>
</dbReference>
<comment type="cofactor">
    <cofactor evidence="1 15">
        <name>Mg(2+)</name>
        <dbReference type="ChEBI" id="CHEBI:18420"/>
    </cofactor>
</comment>
<dbReference type="InterPro" id="IPR015890">
    <property type="entry name" value="Chorismate_C"/>
</dbReference>
<evidence type="ECO:0000256" key="9">
    <source>
        <dbReference type="ARBA" id="ARBA00022822"/>
    </source>
</evidence>
<evidence type="ECO:0000256" key="8">
    <source>
        <dbReference type="ARBA" id="ARBA00022723"/>
    </source>
</evidence>
<dbReference type="GO" id="GO:0046872">
    <property type="term" value="F:metal ion binding"/>
    <property type="evidence" value="ECO:0007669"/>
    <property type="project" value="UniProtKB-KW"/>
</dbReference>